<sequence length="36" mass="4189">MSICWEQFNSNSSKFFKQQKSFRSRIRGLKNSGSSS</sequence>
<evidence type="ECO:0000313" key="1">
    <source>
        <dbReference type="EMBL" id="DAF99553.1"/>
    </source>
</evidence>
<organism evidence="1">
    <name type="scientific">Siphoviridae sp. cthHz3</name>
    <dbReference type="NCBI Taxonomy" id="2825614"/>
    <lineage>
        <taxon>Viruses</taxon>
        <taxon>Duplodnaviria</taxon>
        <taxon>Heunggongvirae</taxon>
        <taxon>Uroviricota</taxon>
        <taxon>Caudoviricetes</taxon>
    </lineage>
</organism>
<reference evidence="1" key="1">
    <citation type="journal article" date="2021" name="Proc. Natl. Acad. Sci. U.S.A.">
        <title>A Catalog of Tens of Thousands of Viruses from Human Metagenomes Reveals Hidden Associations with Chronic Diseases.</title>
        <authorList>
            <person name="Tisza M.J."/>
            <person name="Buck C.B."/>
        </authorList>
    </citation>
    <scope>NUCLEOTIDE SEQUENCE</scope>
    <source>
        <strain evidence="1">CthHz3</strain>
    </source>
</reference>
<proteinExistence type="predicted"/>
<name>A0A8S5UYJ5_9CAUD</name>
<dbReference type="EMBL" id="BK016167">
    <property type="protein sequence ID" value="DAF99553.1"/>
    <property type="molecule type" value="Genomic_DNA"/>
</dbReference>
<protein>
    <submittedName>
        <fullName evidence="1">Uncharacterized protein</fullName>
    </submittedName>
</protein>
<accession>A0A8S5UYJ5</accession>